<dbReference type="InterPro" id="IPR029069">
    <property type="entry name" value="HotDog_dom_sf"/>
</dbReference>
<evidence type="ECO:0000256" key="1">
    <source>
        <dbReference type="ARBA" id="ARBA00006056"/>
    </source>
</evidence>
<keyword evidence="2" id="KW-0560">Oxidoreductase</keyword>
<evidence type="ECO:0000259" key="3">
    <source>
        <dbReference type="Pfam" id="PF03061"/>
    </source>
</evidence>
<sequence>MASDLPQAARLQHVEAVLQRLLTNSPIYGFTLSTLELVSVTQGKATTRLRLTERHVNSKGGLHGAVSATIVDLTTGLAIASWDGRETTGASVDMHLSYLSTARVGDVLRIETTAERVGGSLAFVTVRMLKEGGERDEVVTLGQHTKLARLMAPSSDEARVRVAADDLIRLVDQVLQAHGTPSDKAALVARCLVAADVRGVDSHGASRLPSYVRRIRSGVLDPAASPRVETVTPAAVRVDGANGFGFVAAHAAMEAAISAARVYGIGLASVRRSNHYGMAAWIVRQALDEGMMSLVFTNSSPAMAPFGGRSRLLGVSPMACGAPGRDGDDFILDMAPSVVARGKIHTALRRGESIPSNWALDAQGNPTSDPAAALDGGVMLPVGGPKGSALAIMMDVFSGVLSGSAFAGDVTGPYDPSRPADVGHFLVAIRPDLFMSLDEFRDRMRVLHERVVGAEPVPGVDRVYFPGEREQLVQRERERCGVPLVGAEVEALNREAAEVSVEPLKVL</sequence>
<reference evidence="4 5" key="1">
    <citation type="submission" date="2017-06" db="EMBL/GenBank/DDBJ databases">
        <title>Ant-infecting Ophiocordyceps genomes reveal a high diversity of potential behavioral manipulation genes and a possible major role for enterotoxins.</title>
        <authorList>
            <person name="De Bekker C."/>
            <person name="Evans H.C."/>
            <person name="Brachmann A."/>
            <person name="Hughes D.P."/>
        </authorList>
    </citation>
    <scope>NUCLEOTIDE SEQUENCE [LARGE SCALE GENOMIC DNA]</scope>
    <source>
        <strain evidence="4 5">Map16</strain>
    </source>
</reference>
<evidence type="ECO:0000313" key="4">
    <source>
        <dbReference type="EMBL" id="PHH77401.1"/>
    </source>
</evidence>
<dbReference type="InterPro" id="IPR003767">
    <property type="entry name" value="Malate/L-lactate_DH-like"/>
</dbReference>
<dbReference type="Gene3D" id="1.10.1530.10">
    <property type="match status" value="1"/>
</dbReference>
<comment type="similarity">
    <text evidence="1">Belongs to the LDH2/MDH2 oxidoreductase family.</text>
</comment>
<dbReference type="InterPro" id="IPR036111">
    <property type="entry name" value="Mal/L-sulfo/L-lacto_DH-like_sf"/>
</dbReference>
<evidence type="ECO:0000256" key="2">
    <source>
        <dbReference type="ARBA" id="ARBA00023002"/>
    </source>
</evidence>
<dbReference type="GO" id="GO:0016491">
    <property type="term" value="F:oxidoreductase activity"/>
    <property type="evidence" value="ECO:0007669"/>
    <property type="project" value="UniProtKB-KW"/>
</dbReference>
<evidence type="ECO:0000313" key="5">
    <source>
        <dbReference type="Proteomes" id="UP000226431"/>
    </source>
</evidence>
<gene>
    <name evidence="4" type="ORF">CDD80_678</name>
</gene>
<dbReference type="Proteomes" id="UP000226431">
    <property type="component" value="Unassembled WGS sequence"/>
</dbReference>
<organism evidence="4 5">
    <name type="scientific">Ophiocordyceps camponoti-rufipedis</name>
    <dbReference type="NCBI Taxonomy" id="2004952"/>
    <lineage>
        <taxon>Eukaryota</taxon>
        <taxon>Fungi</taxon>
        <taxon>Dikarya</taxon>
        <taxon>Ascomycota</taxon>
        <taxon>Pezizomycotina</taxon>
        <taxon>Sordariomycetes</taxon>
        <taxon>Hypocreomycetidae</taxon>
        <taxon>Hypocreales</taxon>
        <taxon>Ophiocordycipitaceae</taxon>
        <taxon>Ophiocordyceps</taxon>
    </lineage>
</organism>
<dbReference type="Pfam" id="PF03061">
    <property type="entry name" value="4HBT"/>
    <property type="match status" value="1"/>
</dbReference>
<dbReference type="Gene3D" id="3.10.129.10">
    <property type="entry name" value="Hotdog Thioesterase"/>
    <property type="match status" value="1"/>
</dbReference>
<dbReference type="InterPro" id="IPR043143">
    <property type="entry name" value="Mal/L-sulf/L-lact_DH-like_NADP"/>
</dbReference>
<dbReference type="OrthoDB" id="7881616at2759"/>
<accession>A0A2C5ZDY2</accession>
<dbReference type="PANTHER" id="PTHR11091">
    <property type="entry name" value="OXIDOREDUCTASE-RELATED"/>
    <property type="match status" value="1"/>
</dbReference>
<dbReference type="InterPro" id="IPR043144">
    <property type="entry name" value="Mal/L-sulf/L-lact_DH-like_ah"/>
</dbReference>
<dbReference type="AlphaFoldDB" id="A0A2C5ZDY2"/>
<dbReference type="CDD" id="cd03443">
    <property type="entry name" value="PaaI_thioesterase"/>
    <property type="match status" value="1"/>
</dbReference>
<name>A0A2C5ZDY2_9HYPO</name>
<feature type="domain" description="Thioesterase" evidence="3">
    <location>
        <begin position="60"/>
        <end position="134"/>
    </location>
</feature>
<keyword evidence="5" id="KW-1185">Reference proteome</keyword>
<dbReference type="PANTHER" id="PTHR11091:SF0">
    <property type="entry name" value="MALATE DEHYDROGENASE"/>
    <property type="match status" value="1"/>
</dbReference>
<dbReference type="InterPro" id="IPR006683">
    <property type="entry name" value="Thioestr_dom"/>
</dbReference>
<dbReference type="STRING" id="2004952.A0A2C5ZDY2"/>
<proteinExistence type="inferred from homology"/>
<dbReference type="SUPFAM" id="SSF89733">
    <property type="entry name" value="L-sulfolactate dehydrogenase-like"/>
    <property type="match status" value="1"/>
</dbReference>
<comment type="caution">
    <text evidence="4">The sequence shown here is derived from an EMBL/GenBank/DDBJ whole genome shotgun (WGS) entry which is preliminary data.</text>
</comment>
<dbReference type="EMBL" id="NJES01000121">
    <property type="protein sequence ID" value="PHH77401.1"/>
    <property type="molecule type" value="Genomic_DNA"/>
</dbReference>
<dbReference type="Gene3D" id="3.30.1370.60">
    <property type="entry name" value="Hypothetical oxidoreductase yiak, domain 2"/>
    <property type="match status" value="1"/>
</dbReference>
<protein>
    <recommendedName>
        <fullName evidence="3">Thioesterase domain-containing protein</fullName>
    </recommendedName>
</protein>
<dbReference type="SUPFAM" id="SSF54637">
    <property type="entry name" value="Thioesterase/thiol ester dehydrase-isomerase"/>
    <property type="match status" value="1"/>
</dbReference>
<dbReference type="Pfam" id="PF02615">
    <property type="entry name" value="Ldh_2"/>
    <property type="match status" value="1"/>
</dbReference>